<dbReference type="RefSeq" id="WP_083727511.1">
    <property type="nucleotide sequence ID" value="NZ_FOUD01000005.1"/>
</dbReference>
<dbReference type="Gene3D" id="3.40.190.10">
    <property type="entry name" value="Periplasmic binding protein-like II"/>
    <property type="match status" value="2"/>
</dbReference>
<sequence>MTLSAVQRVSLCGLIAGLLASPVFASDAILADGSSTVFPITQEAAKRSKLEVDNRFSGTTAGFRRFCAGETDISNASRPINREEMASCEAAGVRYVELPIAFDAIAVVVNGSNDWVRDITTEELRTLWQPQAQGQEITWQDLRAEWPDRPVSLFGRGSNSGTYDYFTTVINGETRASRSDYLASENEEELVKAMLAEPDALGFFGVGAYFRHWQELHDVAVDSGKGPVYPALNEVLGGEYQPLARPLFLYVNAGALEQKATLRPFLQGYLDGVRHWLHVTGYMPLSVEAYGKAQQRLAEGQTGTRFGGELAVGLGLDELYQD</sequence>
<dbReference type="Pfam" id="PF12849">
    <property type="entry name" value="PBP_like_2"/>
    <property type="match status" value="1"/>
</dbReference>
<evidence type="ECO:0000256" key="2">
    <source>
        <dbReference type="SAM" id="SignalP"/>
    </source>
</evidence>
<protein>
    <submittedName>
        <fullName evidence="4">ABC transporter substrate-binding protein</fullName>
    </submittedName>
</protein>
<dbReference type="PANTHER" id="PTHR30570">
    <property type="entry name" value="PERIPLASMIC PHOSPHATE BINDING COMPONENT OF PHOSPHATE ABC TRANSPORTER"/>
    <property type="match status" value="1"/>
</dbReference>
<evidence type="ECO:0000313" key="4">
    <source>
        <dbReference type="EMBL" id="ONM43802.1"/>
    </source>
</evidence>
<dbReference type="STRING" id="254161.SAMN05216256_105109"/>
<proteinExistence type="predicted"/>
<feature type="domain" description="PBP" evidence="3">
    <location>
        <begin position="26"/>
        <end position="267"/>
    </location>
</feature>
<feature type="chain" id="PRO_5010557608" evidence="2">
    <location>
        <begin position="26"/>
        <end position="322"/>
    </location>
</feature>
<organism evidence="4 5">
    <name type="scientific">Halopseudomonas pachastrellae</name>
    <dbReference type="NCBI Taxonomy" id="254161"/>
    <lineage>
        <taxon>Bacteria</taxon>
        <taxon>Pseudomonadati</taxon>
        <taxon>Pseudomonadota</taxon>
        <taxon>Gammaproteobacteria</taxon>
        <taxon>Pseudomonadales</taxon>
        <taxon>Pseudomonadaceae</taxon>
        <taxon>Halopseudomonas</taxon>
    </lineage>
</organism>
<keyword evidence="1 2" id="KW-0732">Signal</keyword>
<dbReference type="InterPro" id="IPR050811">
    <property type="entry name" value="Phosphate_ABC_transporter"/>
</dbReference>
<evidence type="ECO:0000313" key="5">
    <source>
        <dbReference type="Proteomes" id="UP000242847"/>
    </source>
</evidence>
<dbReference type="Proteomes" id="UP000242847">
    <property type="component" value="Unassembled WGS sequence"/>
</dbReference>
<feature type="signal peptide" evidence="2">
    <location>
        <begin position="1"/>
        <end position="25"/>
    </location>
</feature>
<name>A0A1S8DGQ0_9GAMM</name>
<reference evidence="4 5" key="1">
    <citation type="submission" date="2017-01" db="EMBL/GenBank/DDBJ databases">
        <title>Draft genome sequence of Pseudomonas pachastrellae type strain CCUG 46540T from a deep sea.</title>
        <authorList>
            <person name="Gomila M."/>
            <person name="Mulet M."/>
            <person name="Lalucat J."/>
            <person name="Garcia-Valdes E."/>
        </authorList>
    </citation>
    <scope>NUCLEOTIDE SEQUENCE [LARGE SCALE GENOMIC DNA]</scope>
    <source>
        <strain evidence="4 5">CCUG 46540</strain>
    </source>
</reference>
<dbReference type="OrthoDB" id="9765713at2"/>
<dbReference type="AlphaFoldDB" id="A0A1S8DGQ0"/>
<dbReference type="PANTHER" id="PTHR30570:SF1">
    <property type="entry name" value="PHOSPHATE-BINDING PROTEIN PSTS"/>
    <property type="match status" value="1"/>
</dbReference>
<dbReference type="EMBL" id="MUBC01000021">
    <property type="protein sequence ID" value="ONM43802.1"/>
    <property type="molecule type" value="Genomic_DNA"/>
</dbReference>
<gene>
    <name evidence="4" type="ORF">BXT89_10690</name>
</gene>
<dbReference type="SUPFAM" id="SSF53850">
    <property type="entry name" value="Periplasmic binding protein-like II"/>
    <property type="match status" value="1"/>
</dbReference>
<evidence type="ECO:0000256" key="1">
    <source>
        <dbReference type="ARBA" id="ARBA00022729"/>
    </source>
</evidence>
<dbReference type="InterPro" id="IPR024370">
    <property type="entry name" value="PBP_domain"/>
</dbReference>
<dbReference type="CDD" id="cd13654">
    <property type="entry name" value="PBP2_phosphate_like_2"/>
    <property type="match status" value="1"/>
</dbReference>
<accession>A0A1S8DGQ0</accession>
<evidence type="ECO:0000259" key="3">
    <source>
        <dbReference type="Pfam" id="PF12849"/>
    </source>
</evidence>
<comment type="caution">
    <text evidence="4">The sequence shown here is derived from an EMBL/GenBank/DDBJ whole genome shotgun (WGS) entry which is preliminary data.</text>
</comment>
<keyword evidence="5" id="KW-1185">Reference proteome</keyword>